<dbReference type="EMBL" id="DSEU01000038">
    <property type="protein sequence ID" value="HEM66950.1"/>
    <property type="molecule type" value="Genomic_DNA"/>
</dbReference>
<evidence type="ECO:0000259" key="1">
    <source>
        <dbReference type="SMART" id="SM00359"/>
    </source>
</evidence>
<organism evidence="2">
    <name type="scientific">Ignisphaera aggregans</name>
    <dbReference type="NCBI Taxonomy" id="334771"/>
    <lineage>
        <taxon>Archaea</taxon>
        <taxon>Thermoproteota</taxon>
        <taxon>Thermoprotei</taxon>
        <taxon>Desulfurococcales</taxon>
        <taxon>Desulfurococcaceae</taxon>
        <taxon>Ignisphaera</taxon>
    </lineage>
</organism>
<dbReference type="NCBIfam" id="TIGR00451">
    <property type="entry name" value="unchar_dom_2"/>
    <property type="match status" value="1"/>
</dbReference>
<dbReference type="InterPro" id="IPR002478">
    <property type="entry name" value="PUA"/>
</dbReference>
<gene>
    <name evidence="2" type="ORF">ENO26_05210</name>
</gene>
<accession>A0A7J2U277</accession>
<feature type="domain" description="PUA" evidence="1">
    <location>
        <begin position="87"/>
        <end position="162"/>
    </location>
</feature>
<comment type="caution">
    <text evidence="2">The sequence shown here is derived from an EMBL/GenBank/DDBJ whole genome shotgun (WGS) entry which is preliminary data.</text>
</comment>
<dbReference type="Gene3D" id="2.30.130.10">
    <property type="entry name" value="PUA domain"/>
    <property type="match status" value="1"/>
</dbReference>
<name>A0A7J2U277_9CREN</name>
<evidence type="ECO:0000313" key="2">
    <source>
        <dbReference type="EMBL" id="HEM66950.1"/>
    </source>
</evidence>
<sequence>MKMQYLSKKDVKAVIDELRKRICIDRVFIDFLEKLEDDVKRVSGERFEILAFGAIPALFKTNRVELYIPTLYAVNVFYNTKKILVTPTVTVDEGAVNHLKNGADVMIPGIKKLSKPFSKGDIVSVFEPGEKYLITIGIALADSATITPGARGKAIKNLHHIDDDIWRASMQIAKALQK</sequence>
<dbReference type="InterPro" id="IPR015947">
    <property type="entry name" value="PUA-like_sf"/>
</dbReference>
<dbReference type="AlphaFoldDB" id="A0A7J2U277"/>
<dbReference type="GO" id="GO:0003723">
    <property type="term" value="F:RNA binding"/>
    <property type="evidence" value="ECO:0007669"/>
    <property type="project" value="InterPro"/>
</dbReference>
<dbReference type="PIRSF" id="PIRSF005067">
    <property type="entry name" value="Tma_RNA-bind_prd"/>
    <property type="match status" value="1"/>
</dbReference>
<protein>
    <recommendedName>
        <fullName evidence="1">PUA domain-containing protein</fullName>
    </recommendedName>
</protein>
<dbReference type="PROSITE" id="PS50890">
    <property type="entry name" value="PUA"/>
    <property type="match status" value="1"/>
</dbReference>
<dbReference type="Gene3D" id="3.10.450.120">
    <property type="entry name" value="Pre-PUA domain, domain 1"/>
    <property type="match status" value="1"/>
</dbReference>
<dbReference type="SMART" id="SM00359">
    <property type="entry name" value="PUA"/>
    <property type="match status" value="1"/>
</dbReference>
<dbReference type="Pfam" id="PF01472">
    <property type="entry name" value="PUA"/>
    <property type="match status" value="1"/>
</dbReference>
<dbReference type="SUPFAM" id="SSF88697">
    <property type="entry name" value="PUA domain-like"/>
    <property type="match status" value="1"/>
</dbReference>
<dbReference type="InterPro" id="IPR004521">
    <property type="entry name" value="Uncharacterised_CHP00451"/>
</dbReference>
<dbReference type="InterPro" id="IPR039757">
    <property type="entry name" value="EIF2D"/>
</dbReference>
<reference evidence="2" key="1">
    <citation type="journal article" date="2020" name="mSystems">
        <title>Genome- and Community-Level Interaction Insights into Carbon Utilization and Element Cycling Functions of Hydrothermarchaeota in Hydrothermal Sediment.</title>
        <authorList>
            <person name="Zhou Z."/>
            <person name="Liu Y."/>
            <person name="Xu W."/>
            <person name="Pan J."/>
            <person name="Luo Z.H."/>
            <person name="Li M."/>
        </authorList>
    </citation>
    <scope>NUCLEOTIDE SEQUENCE [LARGE SCALE GENOMIC DNA]</scope>
    <source>
        <strain evidence="2">SpSt-125</strain>
    </source>
</reference>
<dbReference type="InterPro" id="IPR022430">
    <property type="entry name" value="CHP03684"/>
</dbReference>
<proteinExistence type="predicted"/>
<dbReference type="GO" id="GO:0001731">
    <property type="term" value="P:formation of translation preinitiation complex"/>
    <property type="evidence" value="ECO:0007669"/>
    <property type="project" value="InterPro"/>
</dbReference>
<dbReference type="PANTHER" id="PTHR12217">
    <property type="entry name" value="EUKARYOTIC TRANSLATION INITIATION FACTOR 2D"/>
    <property type="match status" value="1"/>
</dbReference>
<dbReference type="InterPro" id="IPR016437">
    <property type="entry name" value="MCT-1/Tma20"/>
</dbReference>
<dbReference type="InterPro" id="IPR036974">
    <property type="entry name" value="PUA_sf"/>
</dbReference>
<dbReference type="GO" id="GO:0003743">
    <property type="term" value="F:translation initiation factor activity"/>
    <property type="evidence" value="ECO:0007669"/>
    <property type="project" value="InterPro"/>
</dbReference>
<dbReference type="NCBIfam" id="TIGR03684">
    <property type="entry name" value="arCOG00985"/>
    <property type="match status" value="1"/>
</dbReference>
<dbReference type="PANTHER" id="PTHR12217:SF4">
    <property type="entry name" value="EUKARYOTIC TRANSLATION INITIATION FACTOR 2D"/>
    <property type="match status" value="1"/>
</dbReference>